<dbReference type="InterPro" id="IPR005252">
    <property type="entry name" value="CoaBC"/>
</dbReference>
<dbReference type="Gene3D" id="3.40.50.1950">
    <property type="entry name" value="Flavin prenyltransferase-like"/>
    <property type="match status" value="1"/>
</dbReference>
<comment type="catalytic activity">
    <reaction evidence="3 4">
        <text>N-[(R)-4-phosphopantothenoyl]-L-cysteine + H(+) = (R)-4'-phosphopantetheine + CO2</text>
        <dbReference type="Rhea" id="RHEA:16793"/>
        <dbReference type="ChEBI" id="CHEBI:15378"/>
        <dbReference type="ChEBI" id="CHEBI:16526"/>
        <dbReference type="ChEBI" id="CHEBI:59458"/>
        <dbReference type="ChEBI" id="CHEBI:61723"/>
        <dbReference type="EC" id="4.1.1.36"/>
    </reaction>
</comment>
<feature type="domain" description="Flavoprotein" evidence="5">
    <location>
        <begin position="29"/>
        <end position="197"/>
    </location>
</feature>
<feature type="region of interest" description="Phosphopantothenate--cysteine ligase" evidence="3">
    <location>
        <begin position="215"/>
        <end position="415"/>
    </location>
</feature>
<keyword evidence="3" id="KW-0460">Magnesium</keyword>
<comment type="similarity">
    <text evidence="3 4">In the N-terminal section; belongs to the HFCD (homo-oligomeric flavin containing Cys decarboxylase) superfamily.</text>
</comment>
<name>A0A9W6GKV1_9FUSO</name>
<dbReference type="InterPro" id="IPR036551">
    <property type="entry name" value="Flavin_trans-like"/>
</dbReference>
<feature type="domain" description="DNA/pantothenate metabolism flavoprotein C-terminal" evidence="6">
    <location>
        <begin position="210"/>
        <end position="414"/>
    </location>
</feature>
<comment type="caution">
    <text evidence="3">Lacks conserved residue(s) required for the propagation of feature annotation.</text>
</comment>
<dbReference type="GO" id="GO:0010181">
    <property type="term" value="F:FMN binding"/>
    <property type="evidence" value="ECO:0007669"/>
    <property type="project" value="UniProtKB-UniRule"/>
</dbReference>
<feature type="binding site" evidence="3">
    <location>
        <position position="314"/>
    </location>
    <ligand>
        <name>CTP</name>
        <dbReference type="ChEBI" id="CHEBI:37563"/>
    </ligand>
</feature>
<dbReference type="InterPro" id="IPR007085">
    <property type="entry name" value="DNA/pantothenate-metab_flavo_C"/>
</dbReference>
<dbReference type="GO" id="GO:0015937">
    <property type="term" value="P:coenzyme A biosynthetic process"/>
    <property type="evidence" value="ECO:0007669"/>
    <property type="project" value="UniProtKB-UniRule"/>
</dbReference>
<dbReference type="SUPFAM" id="SSF102645">
    <property type="entry name" value="CoaB-like"/>
    <property type="match status" value="1"/>
</dbReference>
<evidence type="ECO:0000259" key="6">
    <source>
        <dbReference type="Pfam" id="PF04127"/>
    </source>
</evidence>
<dbReference type="EC" id="6.3.2.5" evidence="3"/>
<dbReference type="SUPFAM" id="SSF52507">
    <property type="entry name" value="Homo-oligomeric flavin-containing Cys decarboxylases, HFCD"/>
    <property type="match status" value="1"/>
</dbReference>
<dbReference type="PANTHER" id="PTHR14359:SF6">
    <property type="entry name" value="PHOSPHOPANTOTHENOYLCYSTEINE DECARBOXYLASE"/>
    <property type="match status" value="1"/>
</dbReference>
<dbReference type="GO" id="GO:0015941">
    <property type="term" value="P:pantothenate catabolic process"/>
    <property type="evidence" value="ECO:0007669"/>
    <property type="project" value="InterPro"/>
</dbReference>
<dbReference type="PANTHER" id="PTHR14359">
    <property type="entry name" value="HOMO-OLIGOMERIC FLAVIN CONTAINING CYS DECARBOXYLASE FAMILY"/>
    <property type="match status" value="1"/>
</dbReference>
<evidence type="ECO:0000313" key="8">
    <source>
        <dbReference type="Proteomes" id="UP001144471"/>
    </source>
</evidence>
<gene>
    <name evidence="3" type="primary">coaBC</name>
    <name evidence="7" type="ORF">PM10SUCC1_24770</name>
</gene>
<dbReference type="Pfam" id="PF04127">
    <property type="entry name" value="DFP"/>
    <property type="match status" value="1"/>
</dbReference>
<comment type="similarity">
    <text evidence="3 4">In the C-terminal section; belongs to the PPC synthetase family.</text>
</comment>
<evidence type="ECO:0000259" key="5">
    <source>
        <dbReference type="Pfam" id="PF02441"/>
    </source>
</evidence>
<accession>A0A9W6GKV1</accession>
<comment type="caution">
    <text evidence="7">The sequence shown here is derived from an EMBL/GenBank/DDBJ whole genome shotgun (WGS) entry which is preliminary data.</text>
</comment>
<dbReference type="Proteomes" id="UP001144471">
    <property type="component" value="Unassembled WGS sequence"/>
</dbReference>
<evidence type="ECO:0000313" key="7">
    <source>
        <dbReference type="EMBL" id="GLI56963.1"/>
    </source>
</evidence>
<dbReference type="Gene3D" id="3.40.50.10300">
    <property type="entry name" value="CoaB-like"/>
    <property type="match status" value="1"/>
</dbReference>
<comment type="function">
    <text evidence="4">Catalyzes two steps in the biosynthesis of coenzyme A. In the first step cysteine is conjugated to 4'-phosphopantothenate to form 4-phosphopantothenoylcysteine, in the latter compound is decarboxylated to form 4'-phosphopantotheine.</text>
</comment>
<dbReference type="EMBL" id="BSDY01000011">
    <property type="protein sequence ID" value="GLI56963.1"/>
    <property type="molecule type" value="Genomic_DNA"/>
</dbReference>
<keyword evidence="8" id="KW-1185">Reference proteome</keyword>
<feature type="active site" description="Proton donor" evidence="3">
    <location>
        <position position="181"/>
    </location>
</feature>
<evidence type="ECO:0000256" key="2">
    <source>
        <dbReference type="ARBA" id="ARBA00023239"/>
    </source>
</evidence>
<feature type="binding site" evidence="3">
    <location>
        <position position="348"/>
    </location>
    <ligand>
        <name>CTP</name>
        <dbReference type="ChEBI" id="CHEBI:37563"/>
    </ligand>
</feature>
<dbReference type="NCBIfam" id="TIGR00521">
    <property type="entry name" value="coaBC_dfp"/>
    <property type="match status" value="1"/>
</dbReference>
<reference evidence="7" key="1">
    <citation type="submission" date="2022-12" db="EMBL/GenBank/DDBJ databases">
        <title>Reference genome sequencing for broad-spectrum identification of bacterial and archaeal isolates by mass spectrometry.</title>
        <authorList>
            <person name="Sekiguchi Y."/>
            <person name="Tourlousse D.M."/>
        </authorList>
    </citation>
    <scope>NUCLEOTIDE SEQUENCE</scope>
    <source>
        <strain evidence="7">10succ1</strain>
    </source>
</reference>
<comment type="pathway">
    <text evidence="3 4">Cofactor biosynthesis; coenzyme A biosynthesis; CoA from (R)-pantothenate: step 2/5.</text>
</comment>
<dbReference type="AlphaFoldDB" id="A0A9W6GKV1"/>
<organism evidence="7 8">
    <name type="scientific">Propionigenium maris DSM 9537</name>
    <dbReference type="NCBI Taxonomy" id="1123000"/>
    <lineage>
        <taxon>Bacteria</taxon>
        <taxon>Fusobacteriati</taxon>
        <taxon>Fusobacteriota</taxon>
        <taxon>Fusobacteriia</taxon>
        <taxon>Fusobacteriales</taxon>
        <taxon>Fusobacteriaceae</taxon>
        <taxon>Propionigenium</taxon>
    </lineage>
</organism>
<keyword evidence="3 4" id="KW-0285">Flavoprotein</keyword>
<feature type="binding site" evidence="3">
    <location>
        <position position="362"/>
    </location>
    <ligand>
        <name>CTP</name>
        <dbReference type="ChEBI" id="CHEBI:37563"/>
    </ligand>
</feature>
<dbReference type="GO" id="GO:0046872">
    <property type="term" value="F:metal ion binding"/>
    <property type="evidence" value="ECO:0007669"/>
    <property type="project" value="UniProtKB-KW"/>
</dbReference>
<feature type="binding site" evidence="3">
    <location>
        <position position="366"/>
    </location>
    <ligand>
        <name>CTP</name>
        <dbReference type="ChEBI" id="CHEBI:37563"/>
    </ligand>
</feature>
<dbReference type="GO" id="GO:0004632">
    <property type="term" value="F:phosphopantothenate--cysteine ligase activity"/>
    <property type="evidence" value="ECO:0007669"/>
    <property type="project" value="UniProtKB-UniRule"/>
</dbReference>
<keyword evidence="2 3" id="KW-0456">Lyase</keyword>
<feature type="region of interest" description="Phosphopantothenoylcysteine decarboxylase" evidence="3">
    <location>
        <begin position="1"/>
        <end position="214"/>
    </location>
</feature>
<comment type="pathway">
    <text evidence="3 4">Cofactor biosynthesis; coenzyme A biosynthesis; CoA from (R)-pantothenate: step 3/5.</text>
</comment>
<dbReference type="Pfam" id="PF02441">
    <property type="entry name" value="Flavoprotein"/>
    <property type="match status" value="1"/>
</dbReference>
<keyword evidence="1 3" id="KW-0210">Decarboxylase</keyword>
<dbReference type="HAMAP" id="MF_02225">
    <property type="entry name" value="CoaBC"/>
    <property type="match status" value="1"/>
</dbReference>
<comment type="cofactor">
    <cofactor evidence="3">
        <name>FMN</name>
        <dbReference type="ChEBI" id="CHEBI:58210"/>
    </cofactor>
    <text evidence="3">Binds 1 FMN per subunit.</text>
</comment>
<evidence type="ECO:0000256" key="1">
    <source>
        <dbReference type="ARBA" id="ARBA00022793"/>
    </source>
</evidence>
<feature type="binding site" evidence="3">
    <location>
        <position position="304"/>
    </location>
    <ligand>
        <name>CTP</name>
        <dbReference type="ChEBI" id="CHEBI:37563"/>
    </ligand>
</feature>
<sequence length="415" mass="46382">MIWIIHKKIADNSSHDYITRKVTVKTMKKNILLGVTGGIAAYKAANIISMLKKRGHNVRVIMTKSATEIITPLTLETLARDRVVTDMWEKKPNVEVEHISFAEWADVILVAPATYNVVGKVANGIADDMLTTVISAATVPVYFALAMNVNMYSNPILRENVDKLKGYGYKFIEADEGFLACNVNAKGRLKKEEDIVDILEKEFTEVPQTLAGKKVIITAGATREAIDPVRFLSNRSTGKMGYSLAMAAKKMGAHVTLVSAPTNLPRPTEVDEVVDVVSAQDMYEAVMSRYDSMDVAIACAAVADYKVKKYSENKIKKKEGDLTLVLDRNPDILKTMGEKKRDQFLIGFAAESENLLINAQGKLERKNLDMIVGNSVNYMQRDENKVVFLFKEREMKDISEMPKEDLAYEILKEIK</sequence>
<dbReference type="EC" id="4.1.1.36" evidence="3"/>
<dbReference type="GO" id="GO:0071513">
    <property type="term" value="C:phosphopantothenoylcysteine decarboxylase complex"/>
    <property type="evidence" value="ECO:0007669"/>
    <property type="project" value="TreeGrafter"/>
</dbReference>
<dbReference type="InterPro" id="IPR003382">
    <property type="entry name" value="Flavoprotein"/>
</dbReference>
<comment type="catalytic activity">
    <reaction evidence="3 4">
        <text>(R)-4'-phosphopantothenate + L-cysteine + CTP = N-[(R)-4-phosphopantothenoyl]-L-cysteine + CMP + diphosphate + H(+)</text>
        <dbReference type="Rhea" id="RHEA:19397"/>
        <dbReference type="ChEBI" id="CHEBI:10986"/>
        <dbReference type="ChEBI" id="CHEBI:15378"/>
        <dbReference type="ChEBI" id="CHEBI:33019"/>
        <dbReference type="ChEBI" id="CHEBI:35235"/>
        <dbReference type="ChEBI" id="CHEBI:37563"/>
        <dbReference type="ChEBI" id="CHEBI:59458"/>
        <dbReference type="ChEBI" id="CHEBI:60377"/>
        <dbReference type="EC" id="6.3.2.5"/>
    </reaction>
</comment>
<keyword evidence="3" id="KW-0511">Multifunctional enzyme</keyword>
<evidence type="ECO:0000256" key="4">
    <source>
        <dbReference type="RuleBase" id="RU364078"/>
    </source>
</evidence>
<keyword evidence="3 4" id="KW-0288">FMN</keyword>
<evidence type="ECO:0000256" key="3">
    <source>
        <dbReference type="HAMAP-Rule" id="MF_02225"/>
    </source>
</evidence>
<comment type="cofactor">
    <cofactor evidence="3">
        <name>Mg(2+)</name>
        <dbReference type="ChEBI" id="CHEBI:18420"/>
    </cofactor>
</comment>
<dbReference type="GO" id="GO:0004633">
    <property type="term" value="F:phosphopantothenoylcysteine decarboxylase activity"/>
    <property type="evidence" value="ECO:0007669"/>
    <property type="project" value="UniProtKB-UniRule"/>
</dbReference>
<proteinExistence type="inferred from homology"/>
<dbReference type="InterPro" id="IPR035929">
    <property type="entry name" value="CoaB-like_sf"/>
</dbReference>
<comment type="function">
    <text evidence="3">Catalyzes two sequential steps in the biosynthesis of coenzyme A. In the first step cysteine is conjugated to 4'-phosphopantothenate to form 4-phosphopantothenoylcysteine. In the second step the latter compound is decarboxylated to form 4'-phosphopantotheine.</text>
</comment>
<keyword evidence="3 4" id="KW-0436">Ligase</keyword>
<feature type="binding site" evidence="3">
    <location>
        <begin position="330"/>
        <end position="333"/>
    </location>
    <ligand>
        <name>CTP</name>
        <dbReference type="ChEBI" id="CHEBI:37563"/>
    </ligand>
</feature>
<keyword evidence="3" id="KW-0479">Metal-binding</keyword>
<protein>
    <recommendedName>
        <fullName evidence="3">Coenzyme A biosynthesis bifunctional protein CoaBC</fullName>
    </recommendedName>
    <alternativeName>
        <fullName evidence="3">DNA/pantothenate metabolism flavoprotein</fullName>
    </alternativeName>
    <alternativeName>
        <fullName evidence="3">Phosphopantothenoylcysteine synthetase/decarboxylase</fullName>
        <shortName evidence="3">PPCS-PPCDC</shortName>
    </alternativeName>
    <domain>
        <recommendedName>
            <fullName evidence="3">Phosphopantothenoylcysteine decarboxylase</fullName>
            <shortName evidence="3">PPC decarboxylase</shortName>
            <shortName evidence="3">PPC-DC</shortName>
            <ecNumber evidence="3">4.1.1.36</ecNumber>
        </recommendedName>
        <alternativeName>
            <fullName evidence="3">CoaC</fullName>
        </alternativeName>
    </domain>
    <domain>
        <recommendedName>
            <fullName evidence="3">Phosphopantothenate--cysteine ligase</fullName>
            <ecNumber evidence="3">6.3.2.5</ecNumber>
        </recommendedName>
        <alternativeName>
            <fullName evidence="3">CoaB</fullName>
        </alternativeName>
        <alternativeName>
            <fullName evidence="3">Phosphopantothenoylcysteine synthetase</fullName>
            <shortName evidence="3">PPC synthetase</shortName>
            <shortName evidence="3">PPC-S</shortName>
        </alternativeName>
    </domain>
</protein>